<name>A0A510JP70_9FUSO</name>
<dbReference type="PROSITE" id="PS00211">
    <property type="entry name" value="ABC_TRANSPORTER_1"/>
    <property type="match status" value="1"/>
</dbReference>
<evidence type="ECO:0000256" key="1">
    <source>
        <dbReference type="ARBA" id="ARBA00005417"/>
    </source>
</evidence>
<proteinExistence type="inferred from homology"/>
<dbReference type="STRING" id="1122172.GCA_000373045_00061"/>
<dbReference type="Pfam" id="PF00005">
    <property type="entry name" value="ABC_tran"/>
    <property type="match status" value="1"/>
</dbReference>
<dbReference type="InterPro" id="IPR003439">
    <property type="entry name" value="ABC_transporter-like_ATP-bd"/>
</dbReference>
<evidence type="ECO:0000313" key="7">
    <source>
        <dbReference type="Proteomes" id="UP000322617"/>
    </source>
</evidence>
<evidence type="ECO:0000313" key="6">
    <source>
        <dbReference type="EMBL" id="BBM41128.1"/>
    </source>
</evidence>
<dbReference type="SMART" id="SM00382">
    <property type="entry name" value="AAA"/>
    <property type="match status" value="1"/>
</dbReference>
<dbReference type="AlphaFoldDB" id="A0A510JP70"/>
<dbReference type="Gene3D" id="3.40.50.300">
    <property type="entry name" value="P-loop containing nucleotide triphosphate hydrolases"/>
    <property type="match status" value="1"/>
</dbReference>
<sequence>MNKIIELKNVNKIYKTKVENIHILKNINLAFNKGDFISIQGKSGSGKTSLLNILGLLDEPTDGEIYINGEKIHYRNEKAKTAIRNKKIGFVFQFHYLLNEFTALENVMMPALINKNMNKNEIKKKAKELLALVGLAKRIKHKPMELSGGEKQRVAIARAMINDPDIILADEPTGNLDTETSNIINKLFMKINKERNQSIIIVTHSLELANLATYKYKIENGEFNMILPTIQF</sequence>
<dbReference type="SUPFAM" id="SSF52540">
    <property type="entry name" value="P-loop containing nucleoside triphosphate hydrolases"/>
    <property type="match status" value="1"/>
</dbReference>
<evidence type="ECO:0000259" key="5">
    <source>
        <dbReference type="PROSITE" id="PS50893"/>
    </source>
</evidence>
<organism evidence="6 7">
    <name type="scientific">Leptotrichia shahii</name>
    <dbReference type="NCBI Taxonomy" id="157691"/>
    <lineage>
        <taxon>Bacteria</taxon>
        <taxon>Fusobacteriati</taxon>
        <taxon>Fusobacteriota</taxon>
        <taxon>Fusobacteriia</taxon>
        <taxon>Fusobacteriales</taxon>
        <taxon>Leptotrichiaceae</taxon>
        <taxon>Leptotrichia</taxon>
    </lineage>
</organism>
<keyword evidence="3" id="KW-0547">Nucleotide-binding</keyword>
<reference evidence="6 7" key="1">
    <citation type="submission" date="2019-07" db="EMBL/GenBank/DDBJ databases">
        <title>Complete Genome Sequence of Leptotrichia shahii Strain JCM 16776.</title>
        <authorList>
            <person name="Watanabe S."/>
            <person name="Cui L."/>
        </authorList>
    </citation>
    <scope>NUCLEOTIDE SEQUENCE [LARGE SCALE GENOMIC DNA]</scope>
    <source>
        <strain evidence="6 7">JCM16776</strain>
    </source>
</reference>
<keyword evidence="7" id="KW-1185">Reference proteome</keyword>
<dbReference type="Proteomes" id="UP000322617">
    <property type="component" value="Chromosome"/>
</dbReference>
<dbReference type="EMBL" id="AP019827">
    <property type="protein sequence ID" value="BBM41128.1"/>
    <property type="molecule type" value="Genomic_DNA"/>
</dbReference>
<gene>
    <name evidence="6" type="ORF">JCM16776_1349</name>
</gene>
<keyword evidence="2" id="KW-0813">Transport</keyword>
<evidence type="ECO:0000256" key="2">
    <source>
        <dbReference type="ARBA" id="ARBA00022448"/>
    </source>
</evidence>
<dbReference type="InterPro" id="IPR017911">
    <property type="entry name" value="MacB-like_ATP-bd"/>
</dbReference>
<dbReference type="FunFam" id="3.40.50.300:FF:000032">
    <property type="entry name" value="Export ABC transporter ATP-binding protein"/>
    <property type="match status" value="1"/>
</dbReference>
<dbReference type="OrthoDB" id="9802264at2"/>
<dbReference type="CDD" id="cd03255">
    <property type="entry name" value="ABC_MJ0796_LolCDE_FtsE"/>
    <property type="match status" value="1"/>
</dbReference>
<dbReference type="InterPro" id="IPR027417">
    <property type="entry name" value="P-loop_NTPase"/>
</dbReference>
<dbReference type="PANTHER" id="PTHR42798:SF6">
    <property type="entry name" value="CELL DIVISION ATP-BINDING PROTEIN FTSE"/>
    <property type="match status" value="1"/>
</dbReference>
<dbReference type="RefSeq" id="WP_018449674.1">
    <property type="nucleotide sequence ID" value="NZ_AP019827.1"/>
</dbReference>
<dbReference type="GO" id="GO:0016887">
    <property type="term" value="F:ATP hydrolysis activity"/>
    <property type="evidence" value="ECO:0007669"/>
    <property type="project" value="InterPro"/>
</dbReference>
<evidence type="ECO:0000256" key="3">
    <source>
        <dbReference type="ARBA" id="ARBA00022741"/>
    </source>
</evidence>
<dbReference type="PROSITE" id="PS50893">
    <property type="entry name" value="ABC_TRANSPORTER_2"/>
    <property type="match status" value="1"/>
</dbReference>
<accession>A0A510JP70</accession>
<comment type="similarity">
    <text evidence="1">Belongs to the ABC transporter superfamily.</text>
</comment>
<dbReference type="GO" id="GO:0005524">
    <property type="term" value="F:ATP binding"/>
    <property type="evidence" value="ECO:0007669"/>
    <property type="project" value="UniProtKB-KW"/>
</dbReference>
<dbReference type="KEGG" id="lsz:JCM16776_1349"/>
<dbReference type="InterPro" id="IPR017871">
    <property type="entry name" value="ABC_transporter-like_CS"/>
</dbReference>
<protein>
    <submittedName>
        <fullName evidence="6">ABC transporter</fullName>
    </submittedName>
</protein>
<keyword evidence="4" id="KW-0067">ATP-binding</keyword>
<dbReference type="InterPro" id="IPR003593">
    <property type="entry name" value="AAA+_ATPase"/>
</dbReference>
<dbReference type="GO" id="GO:0022857">
    <property type="term" value="F:transmembrane transporter activity"/>
    <property type="evidence" value="ECO:0007669"/>
    <property type="project" value="UniProtKB-ARBA"/>
</dbReference>
<dbReference type="GO" id="GO:0098796">
    <property type="term" value="C:membrane protein complex"/>
    <property type="evidence" value="ECO:0007669"/>
    <property type="project" value="UniProtKB-ARBA"/>
</dbReference>
<evidence type="ECO:0000256" key="4">
    <source>
        <dbReference type="ARBA" id="ARBA00022840"/>
    </source>
</evidence>
<feature type="domain" description="ABC transporter" evidence="5">
    <location>
        <begin position="5"/>
        <end position="230"/>
    </location>
</feature>
<dbReference type="PANTHER" id="PTHR42798">
    <property type="entry name" value="LIPOPROTEIN-RELEASING SYSTEM ATP-BINDING PROTEIN LOLD"/>
    <property type="match status" value="1"/>
</dbReference>